<dbReference type="InterPro" id="IPR029058">
    <property type="entry name" value="AB_hydrolase_fold"/>
</dbReference>
<gene>
    <name evidence="3" type="ORF">FQ154_09955</name>
</gene>
<name>A0A5B0ECS9_9MICC</name>
<reference evidence="3 4" key="1">
    <citation type="submission" date="2019-07" db="EMBL/GenBank/DDBJ databases">
        <title>Analysis of the biochemical properties, biological activity and biotechnological potential of siderophores and biosurfactants produced by Antarctic psychrotolerant bacteria.</title>
        <authorList>
            <person name="Styczynski M."/>
            <person name="Krucon T."/>
            <person name="Decewicz P."/>
            <person name="Dziewit L."/>
        </authorList>
    </citation>
    <scope>NUCLEOTIDE SEQUENCE [LARGE SCALE GENOMIC DNA]</scope>
    <source>
        <strain evidence="3 4">ANT_H27</strain>
    </source>
</reference>
<sequence length="346" mass="38487">MGTPLSVPGGKPASITSKEIEIPCVDEQLLHGHLFEPNQATEPKHENTSPRQLVVIACATGVRASYYHRYATFLAEHGFTALTFDYRGIGASAPADLRDFTARWHQWGTEDIDAAVRWARNHQPDGTVSFVGHSFGGFGVGLAPEAHHLARILTVGAQHAYWRDYAKGYRAQFLTRWHLYMPLMTRASGYFRGKRRGWLEDLPRGVALDWARSRKDFIKNAPAGQQTGMRAAGQALRTPILALATTDDPYASVRAMKRALAYTPQAPTFIHRLEPRAYGKASIGHFGLFHSDYAESFWSQTLIWLRDGIDPWAEASGPLEDPQERPLRQGSPAGKNPGNRPATSRM</sequence>
<dbReference type="EMBL" id="VOBL01000009">
    <property type="protein sequence ID" value="KAA0976486.1"/>
    <property type="molecule type" value="Genomic_DNA"/>
</dbReference>
<dbReference type="RefSeq" id="WP_149619592.1">
    <property type="nucleotide sequence ID" value="NZ_VOBL01000009.1"/>
</dbReference>
<evidence type="ECO:0000313" key="3">
    <source>
        <dbReference type="EMBL" id="KAA0976486.1"/>
    </source>
</evidence>
<comment type="caution">
    <text evidence="3">The sequence shown here is derived from an EMBL/GenBank/DDBJ whole genome shotgun (WGS) entry which is preliminary data.</text>
</comment>
<keyword evidence="3" id="KW-0378">Hydrolase</keyword>
<dbReference type="OrthoDB" id="4536625at2"/>
<dbReference type="PIRSF" id="PIRSF037442">
    <property type="entry name" value="UCP037442_abhydr"/>
    <property type="match status" value="1"/>
</dbReference>
<protein>
    <submittedName>
        <fullName evidence="3">Alpha/beta fold hydrolase</fullName>
    </submittedName>
</protein>
<dbReference type="InterPro" id="IPR017208">
    <property type="entry name" value="UCP037442_abhydr"/>
</dbReference>
<proteinExistence type="predicted"/>
<feature type="domain" description="Serine aminopeptidase S33" evidence="2">
    <location>
        <begin position="49"/>
        <end position="164"/>
    </location>
</feature>
<evidence type="ECO:0000256" key="1">
    <source>
        <dbReference type="SAM" id="MobiDB-lite"/>
    </source>
</evidence>
<feature type="region of interest" description="Disordered" evidence="1">
    <location>
        <begin position="314"/>
        <end position="346"/>
    </location>
</feature>
<dbReference type="InterPro" id="IPR022742">
    <property type="entry name" value="Hydrolase_4"/>
</dbReference>
<dbReference type="Pfam" id="PF12146">
    <property type="entry name" value="Hydrolase_4"/>
    <property type="match status" value="1"/>
</dbReference>
<evidence type="ECO:0000313" key="4">
    <source>
        <dbReference type="Proteomes" id="UP000323856"/>
    </source>
</evidence>
<organism evidence="3 4">
    <name type="scientific">Paeniglutamicibacter gangotriensis</name>
    <dbReference type="NCBI Taxonomy" id="254787"/>
    <lineage>
        <taxon>Bacteria</taxon>
        <taxon>Bacillati</taxon>
        <taxon>Actinomycetota</taxon>
        <taxon>Actinomycetes</taxon>
        <taxon>Micrococcales</taxon>
        <taxon>Micrococcaceae</taxon>
        <taxon>Paeniglutamicibacter</taxon>
    </lineage>
</organism>
<dbReference type="AlphaFoldDB" id="A0A5B0ECS9"/>
<evidence type="ECO:0000259" key="2">
    <source>
        <dbReference type="Pfam" id="PF12146"/>
    </source>
</evidence>
<dbReference type="GO" id="GO:0016787">
    <property type="term" value="F:hydrolase activity"/>
    <property type="evidence" value="ECO:0007669"/>
    <property type="project" value="UniProtKB-KW"/>
</dbReference>
<dbReference type="Gene3D" id="3.40.50.1820">
    <property type="entry name" value="alpha/beta hydrolase"/>
    <property type="match status" value="1"/>
</dbReference>
<dbReference type="Proteomes" id="UP000323856">
    <property type="component" value="Unassembled WGS sequence"/>
</dbReference>
<accession>A0A5B0ECS9</accession>
<dbReference type="SUPFAM" id="SSF53474">
    <property type="entry name" value="alpha/beta-Hydrolases"/>
    <property type="match status" value="1"/>
</dbReference>